<dbReference type="Gene3D" id="3.40.250.10">
    <property type="entry name" value="Rhodanese-like domain"/>
    <property type="match status" value="1"/>
</dbReference>
<organism evidence="2 3">
    <name type="scientific">Clunio marinus</name>
    <dbReference type="NCBI Taxonomy" id="568069"/>
    <lineage>
        <taxon>Eukaryota</taxon>
        <taxon>Metazoa</taxon>
        <taxon>Ecdysozoa</taxon>
        <taxon>Arthropoda</taxon>
        <taxon>Hexapoda</taxon>
        <taxon>Insecta</taxon>
        <taxon>Pterygota</taxon>
        <taxon>Neoptera</taxon>
        <taxon>Endopterygota</taxon>
        <taxon>Diptera</taxon>
        <taxon>Nematocera</taxon>
        <taxon>Chironomoidea</taxon>
        <taxon>Chironomidae</taxon>
        <taxon>Clunio</taxon>
    </lineage>
</organism>
<dbReference type="Pfam" id="PF00581">
    <property type="entry name" value="Rhodanese"/>
    <property type="match status" value="1"/>
</dbReference>
<evidence type="ECO:0000259" key="1">
    <source>
        <dbReference type="PROSITE" id="PS50206"/>
    </source>
</evidence>
<dbReference type="PANTHER" id="PTHR44086:SF10">
    <property type="entry name" value="THIOSULFATE SULFURTRANSFERASE_RHODANESE-LIKE DOMAIN-CONTAINING PROTEIN 3"/>
    <property type="match status" value="1"/>
</dbReference>
<accession>A0A1J1IYI5</accession>
<dbReference type="InterPro" id="IPR036873">
    <property type="entry name" value="Rhodanese-like_dom_sf"/>
</dbReference>
<keyword evidence="3" id="KW-1185">Reference proteome</keyword>
<name>A0A1J1IYI5_9DIPT</name>
<dbReference type="AlphaFoldDB" id="A0A1J1IYI5"/>
<evidence type="ECO:0000313" key="3">
    <source>
        <dbReference type="Proteomes" id="UP000183832"/>
    </source>
</evidence>
<dbReference type="EMBL" id="CVRI01000062">
    <property type="protein sequence ID" value="CRL04206.1"/>
    <property type="molecule type" value="Genomic_DNA"/>
</dbReference>
<dbReference type="STRING" id="568069.A0A1J1IYI5"/>
<evidence type="ECO:0000313" key="2">
    <source>
        <dbReference type="EMBL" id="CRL04206.1"/>
    </source>
</evidence>
<proteinExistence type="predicted"/>
<dbReference type="CDD" id="cd01519">
    <property type="entry name" value="RHOD_HSP67B2"/>
    <property type="match status" value="1"/>
</dbReference>
<dbReference type="Proteomes" id="UP000183832">
    <property type="component" value="Unassembled WGS sequence"/>
</dbReference>
<sequence length="168" mass="18624">MTLNFSQSLSLLFDKINENIIKVSDSFSVDSKLKHSKMSDGASCQSGATSNLKDSQIVNYDVIKDLPNHPEKLLIDVREPDELIETGKIPTSINIPSKTLEEKLKLNNEEFFKSFGRPKPTNGTEMIFHCKGGGRAGHAAELAISMGYVNSKSYKGSWLDWSKNEGLN</sequence>
<protein>
    <submittedName>
        <fullName evidence="2">CLUMA_CG017295, isoform A</fullName>
    </submittedName>
</protein>
<dbReference type="SMART" id="SM00450">
    <property type="entry name" value="RHOD"/>
    <property type="match status" value="1"/>
</dbReference>
<dbReference type="OrthoDB" id="566238at2759"/>
<gene>
    <name evidence="2" type="ORF">CLUMA_CG017295</name>
</gene>
<dbReference type="PROSITE" id="PS50206">
    <property type="entry name" value="RHODANESE_3"/>
    <property type="match status" value="1"/>
</dbReference>
<dbReference type="PANTHER" id="PTHR44086">
    <property type="entry name" value="THIOSULFATE SULFURTRANSFERASE RDL2, MITOCHONDRIAL-RELATED"/>
    <property type="match status" value="1"/>
</dbReference>
<dbReference type="SUPFAM" id="SSF52821">
    <property type="entry name" value="Rhodanese/Cell cycle control phosphatase"/>
    <property type="match status" value="1"/>
</dbReference>
<dbReference type="InterPro" id="IPR001763">
    <property type="entry name" value="Rhodanese-like_dom"/>
</dbReference>
<feature type="domain" description="Rhodanese" evidence="1">
    <location>
        <begin position="68"/>
        <end position="166"/>
    </location>
</feature>
<reference evidence="2 3" key="1">
    <citation type="submission" date="2015-04" db="EMBL/GenBank/DDBJ databases">
        <authorList>
            <person name="Syromyatnikov M.Y."/>
            <person name="Popov V.N."/>
        </authorList>
    </citation>
    <scope>NUCLEOTIDE SEQUENCE [LARGE SCALE GENOMIC DNA]</scope>
</reference>